<dbReference type="PANTHER" id="PTHR11048:SF5">
    <property type="entry name" value="DECAPRENYL-PHOSPHATE PHOSPHORIBOSYLTRANSFERASE"/>
    <property type="match status" value="1"/>
</dbReference>
<dbReference type="GO" id="GO:0005886">
    <property type="term" value="C:plasma membrane"/>
    <property type="evidence" value="ECO:0007669"/>
    <property type="project" value="TreeGrafter"/>
</dbReference>
<dbReference type="RefSeq" id="WP_009577924.1">
    <property type="nucleotide sequence ID" value="NZ_AMZN01000006.1"/>
</dbReference>
<evidence type="ECO:0008006" key="9">
    <source>
        <dbReference type="Google" id="ProtNLM"/>
    </source>
</evidence>
<dbReference type="AlphaFoldDB" id="L8JYU8"/>
<keyword evidence="5 6" id="KW-0472">Membrane</keyword>
<evidence type="ECO:0000313" key="7">
    <source>
        <dbReference type="EMBL" id="ELR73343.1"/>
    </source>
</evidence>
<evidence type="ECO:0000256" key="3">
    <source>
        <dbReference type="ARBA" id="ARBA00022692"/>
    </source>
</evidence>
<dbReference type="GO" id="GO:0016765">
    <property type="term" value="F:transferase activity, transferring alkyl or aryl (other than methyl) groups"/>
    <property type="evidence" value="ECO:0007669"/>
    <property type="project" value="InterPro"/>
</dbReference>
<keyword evidence="3 6" id="KW-0812">Transmembrane</keyword>
<feature type="transmembrane region" description="Helical" evidence="6">
    <location>
        <begin position="78"/>
        <end position="98"/>
    </location>
</feature>
<dbReference type="GO" id="GO:0009247">
    <property type="term" value="P:glycolipid biosynthetic process"/>
    <property type="evidence" value="ECO:0007669"/>
    <property type="project" value="TreeGrafter"/>
</dbReference>
<feature type="transmembrane region" description="Helical" evidence="6">
    <location>
        <begin position="136"/>
        <end position="154"/>
    </location>
</feature>
<dbReference type="NCBIfam" id="NF008978">
    <property type="entry name" value="PRK12324.1-4"/>
    <property type="match status" value="1"/>
</dbReference>
<feature type="transmembrane region" description="Helical" evidence="6">
    <location>
        <begin position="104"/>
        <end position="124"/>
    </location>
</feature>
<keyword evidence="2" id="KW-1003">Cell membrane</keyword>
<dbReference type="InterPro" id="IPR000537">
    <property type="entry name" value="UbiA_prenyltransferase"/>
</dbReference>
<dbReference type="Gene3D" id="1.10.357.140">
    <property type="entry name" value="UbiA prenyltransferase"/>
    <property type="match status" value="1"/>
</dbReference>
<feature type="transmembrane region" description="Helical" evidence="6">
    <location>
        <begin position="203"/>
        <end position="224"/>
    </location>
</feature>
<feature type="transmembrane region" description="Helical" evidence="6">
    <location>
        <begin position="273"/>
        <end position="292"/>
    </location>
</feature>
<evidence type="ECO:0000256" key="5">
    <source>
        <dbReference type="ARBA" id="ARBA00023136"/>
    </source>
</evidence>
<dbReference type="EMBL" id="AMZN01000006">
    <property type="protein sequence ID" value="ELR73343.1"/>
    <property type="molecule type" value="Genomic_DNA"/>
</dbReference>
<evidence type="ECO:0000256" key="4">
    <source>
        <dbReference type="ARBA" id="ARBA00022989"/>
    </source>
</evidence>
<dbReference type="PATRIC" id="fig|1237149.3.peg.479"/>
<accession>L8JYU8</accession>
<dbReference type="PANTHER" id="PTHR11048">
    <property type="entry name" value="PRENYLTRANSFERASES"/>
    <property type="match status" value="1"/>
</dbReference>
<evidence type="ECO:0000313" key="8">
    <source>
        <dbReference type="Proteomes" id="UP000011135"/>
    </source>
</evidence>
<organism evidence="7 8">
    <name type="scientific">Fulvivirga imtechensis AK7</name>
    <dbReference type="NCBI Taxonomy" id="1237149"/>
    <lineage>
        <taxon>Bacteria</taxon>
        <taxon>Pseudomonadati</taxon>
        <taxon>Bacteroidota</taxon>
        <taxon>Cytophagia</taxon>
        <taxon>Cytophagales</taxon>
        <taxon>Fulvivirgaceae</taxon>
        <taxon>Fulvivirga</taxon>
    </lineage>
</organism>
<evidence type="ECO:0000256" key="1">
    <source>
        <dbReference type="ARBA" id="ARBA00004141"/>
    </source>
</evidence>
<dbReference type="InterPro" id="IPR039653">
    <property type="entry name" value="Prenyltransferase"/>
</dbReference>
<keyword evidence="8" id="KW-1185">Reference proteome</keyword>
<dbReference type="Pfam" id="PF01040">
    <property type="entry name" value="UbiA"/>
    <property type="match status" value="1"/>
</dbReference>
<dbReference type="eggNOG" id="COG0382">
    <property type="taxonomic scope" value="Bacteria"/>
</dbReference>
<feature type="transmembrane region" description="Helical" evidence="6">
    <location>
        <begin position="39"/>
        <end position="58"/>
    </location>
</feature>
<dbReference type="OrthoDB" id="9803632at2"/>
<comment type="caution">
    <text evidence="7">The sequence shown here is derived from an EMBL/GenBank/DDBJ whole genome shotgun (WGS) entry which is preliminary data.</text>
</comment>
<name>L8JYU8_9BACT</name>
<comment type="subcellular location">
    <subcellularLocation>
        <location evidence="1">Membrane</location>
        <topology evidence="1">Multi-pass membrane protein</topology>
    </subcellularLocation>
</comment>
<feature type="transmembrane region" description="Helical" evidence="6">
    <location>
        <begin position="160"/>
        <end position="176"/>
    </location>
</feature>
<sequence>MKQVGAIIKLIRVKQWVKNSFLFIPIFFAGEIFDTDKLLAVFIGFCIYSITASAVYILNDIKDVELDRVHPEKSKRPIASGAVSIPLAYTLFTIFLLASLSLSFIIDIHFFYIILTYLLINLGYSAGLKQISILDLMLVSVGFVLRVMAGGIIADVWVSHWLVIMIFLLSLFIVLAKRRDDLIESKNSGKVLRVASQKYNLDFVHSILTMLSAIVVTAYIMYTLSDDIQRQFDTEHLYLTSIFVVAGVMRYIQITIVENNSGYPTKILYSDRFIHFTLIGWALSFFLIIYILKA</sequence>
<protein>
    <recommendedName>
        <fullName evidence="9">UbiA prenyltransferase</fullName>
    </recommendedName>
</protein>
<evidence type="ECO:0000256" key="6">
    <source>
        <dbReference type="SAM" id="Phobius"/>
    </source>
</evidence>
<gene>
    <name evidence="7" type="ORF">C900_04195</name>
</gene>
<dbReference type="STRING" id="1237149.C900_04195"/>
<feature type="transmembrane region" description="Helical" evidence="6">
    <location>
        <begin position="16"/>
        <end position="33"/>
    </location>
</feature>
<reference evidence="7 8" key="1">
    <citation type="submission" date="2012-12" db="EMBL/GenBank/DDBJ databases">
        <title>Genome assembly of Fulvivirga imtechensis AK7.</title>
        <authorList>
            <person name="Nupur N."/>
            <person name="Khatri I."/>
            <person name="Kumar R."/>
            <person name="Subramanian S."/>
            <person name="Pinnaka A."/>
        </authorList>
    </citation>
    <scope>NUCLEOTIDE SEQUENCE [LARGE SCALE GENOMIC DNA]</scope>
    <source>
        <strain evidence="7 8">AK7</strain>
    </source>
</reference>
<dbReference type="CDD" id="cd13963">
    <property type="entry name" value="PT_UbiA_2"/>
    <property type="match status" value="1"/>
</dbReference>
<dbReference type="Proteomes" id="UP000011135">
    <property type="component" value="Unassembled WGS sequence"/>
</dbReference>
<evidence type="ECO:0000256" key="2">
    <source>
        <dbReference type="ARBA" id="ARBA00022475"/>
    </source>
</evidence>
<proteinExistence type="predicted"/>
<dbReference type="InterPro" id="IPR044878">
    <property type="entry name" value="UbiA_sf"/>
</dbReference>
<keyword evidence="4 6" id="KW-1133">Transmembrane helix</keyword>
<feature type="transmembrane region" description="Helical" evidence="6">
    <location>
        <begin position="236"/>
        <end position="252"/>
    </location>
</feature>